<reference evidence="1 3" key="1">
    <citation type="submission" date="2015-11" db="EMBL/GenBank/DDBJ databases">
        <title>Genomic analysis of 38 Legionella species identifies large and diverse effector repertoires.</title>
        <authorList>
            <person name="Burstein D."/>
            <person name="Amaro F."/>
            <person name="Zusman T."/>
            <person name="Lifshitz Z."/>
            <person name="Cohen O."/>
            <person name="Gilbert J.A."/>
            <person name="Pupko T."/>
            <person name="Shuman H.A."/>
            <person name="Segal G."/>
        </authorList>
    </citation>
    <scope>NUCLEOTIDE SEQUENCE [LARGE SCALE GENOMIC DNA]</scope>
    <source>
        <strain evidence="1 3">CDC#72-OH-14</strain>
    </source>
</reference>
<organism evidence="2 4">
    <name type="scientific">Legionella cincinnatiensis</name>
    <dbReference type="NCBI Taxonomy" id="28085"/>
    <lineage>
        <taxon>Bacteria</taxon>
        <taxon>Pseudomonadati</taxon>
        <taxon>Pseudomonadota</taxon>
        <taxon>Gammaproteobacteria</taxon>
        <taxon>Legionellales</taxon>
        <taxon>Legionellaceae</taxon>
        <taxon>Legionella</taxon>
    </lineage>
</organism>
<dbReference type="STRING" id="28085.Lcin_1804"/>
<dbReference type="Gene3D" id="3.50.50.60">
    <property type="entry name" value="FAD/NAD(P)-binding domain"/>
    <property type="match status" value="1"/>
</dbReference>
<protein>
    <recommendedName>
        <fullName evidence="5">Epoxidase LasC</fullName>
    </recommendedName>
</protein>
<dbReference type="EMBL" id="UGNX01000001">
    <property type="protein sequence ID" value="STX36334.1"/>
    <property type="molecule type" value="Genomic_DNA"/>
</dbReference>
<name>A0A378IWD9_9GAMM</name>
<sequence>MSPSFTIIGAGASGLLSALVLAERAEEILLIDRYWPDPQGGSQGTPQSRHLHVLLAEGQRLLASLLPKVWRKLTVDLLPLVDWGKETWWKTPQGLLIPNDCDVKTYLFSRQWFNQALWSECQQFKNIKTLTATVDDWQVIDGKIKRLQFKDGNYISIAGNVIDARGRASDLQRQLRLKSLEVKNQYRYFSTRLQQDTWQTKLVAQQVYIQACPKKEPIGLVLSPIEGQEMILTLIDTTGTVKTEVQRQLIVNSLFEKYQLGSIDCKCMNWVPYANLNNKRLIIASRKWPQNLFALGDSICYQNPVYGQGLTVILKQIQLLRQPNKLNWLSQKQLHQCNWLPWLMSSHQDRGHDKDTTFQWFLQKLLKRATIDPAVGKALIQVLHQKIGPWHLLNPKFLVKLMGKHHYD</sequence>
<dbReference type="OrthoDB" id="9790035at2"/>
<dbReference type="SUPFAM" id="SSF51905">
    <property type="entry name" value="FAD/NAD(P)-binding domain"/>
    <property type="match status" value="1"/>
</dbReference>
<dbReference type="AlphaFoldDB" id="A0A378IWD9"/>
<dbReference type="RefSeq" id="WP_058464977.1">
    <property type="nucleotide sequence ID" value="NZ_CAAAHQ010000030.1"/>
</dbReference>
<dbReference type="EMBL" id="LNXX01000029">
    <property type="protein sequence ID" value="KTC85304.1"/>
    <property type="molecule type" value="Genomic_DNA"/>
</dbReference>
<dbReference type="Proteomes" id="UP000054854">
    <property type="component" value="Unassembled WGS sequence"/>
</dbReference>
<evidence type="ECO:0000313" key="3">
    <source>
        <dbReference type="Proteomes" id="UP000054854"/>
    </source>
</evidence>
<evidence type="ECO:0008006" key="5">
    <source>
        <dbReference type="Google" id="ProtNLM"/>
    </source>
</evidence>
<proteinExistence type="predicted"/>
<evidence type="ECO:0000313" key="1">
    <source>
        <dbReference type="EMBL" id="KTC85304.1"/>
    </source>
</evidence>
<dbReference type="InterPro" id="IPR036188">
    <property type="entry name" value="FAD/NAD-bd_sf"/>
</dbReference>
<gene>
    <name evidence="1" type="ORF">Lcin_1804</name>
    <name evidence="2" type="ORF">NCTC12438_02966</name>
</gene>
<keyword evidence="3" id="KW-1185">Reference proteome</keyword>
<dbReference type="Proteomes" id="UP000255316">
    <property type="component" value="Unassembled WGS sequence"/>
</dbReference>
<evidence type="ECO:0000313" key="4">
    <source>
        <dbReference type="Proteomes" id="UP000255316"/>
    </source>
</evidence>
<reference evidence="2 4" key="2">
    <citation type="submission" date="2018-06" db="EMBL/GenBank/DDBJ databases">
        <authorList>
            <consortium name="Pathogen Informatics"/>
            <person name="Doyle S."/>
        </authorList>
    </citation>
    <scope>NUCLEOTIDE SEQUENCE [LARGE SCALE GENOMIC DNA]</scope>
    <source>
        <strain evidence="2 4">NCTC12438</strain>
    </source>
</reference>
<evidence type="ECO:0000313" key="2">
    <source>
        <dbReference type="EMBL" id="STX36334.1"/>
    </source>
</evidence>
<accession>A0A378IWD9</accession>